<sequence length="72" mass="7963">MHKITYPIAPPPSAVAFQSCRKRHPQHAGKPRAAQPRSAAPPDFLWQKIDTLTARYLARSGPLHVPRITLSG</sequence>
<dbReference type="PROSITE" id="PS51257">
    <property type="entry name" value="PROKAR_LIPOPROTEIN"/>
    <property type="match status" value="1"/>
</dbReference>
<evidence type="ECO:0000313" key="2">
    <source>
        <dbReference type="EMBL" id="XCF09632.1"/>
    </source>
</evidence>
<gene>
    <name evidence="2" type="ORF">ABM428_11090</name>
</gene>
<dbReference type="RefSeq" id="WP_132997294.1">
    <property type="nucleotide sequence ID" value="NZ_CP159193.1"/>
</dbReference>
<dbReference type="AlphaFoldDB" id="A0AAU8C0S2"/>
<feature type="compositionally biased region" description="Basic residues" evidence="1">
    <location>
        <begin position="20"/>
        <end position="30"/>
    </location>
</feature>
<feature type="region of interest" description="Disordered" evidence="1">
    <location>
        <begin position="18"/>
        <end position="41"/>
    </location>
</feature>
<dbReference type="KEGG" id="suly:ABM428_11090"/>
<feature type="compositionally biased region" description="Low complexity" evidence="1">
    <location>
        <begin position="31"/>
        <end position="41"/>
    </location>
</feature>
<accession>A0AAU8C0S2</accession>
<organism evidence="2">
    <name type="scientific">Sulfitobacter sp. TCYB15</name>
    <dbReference type="NCBI Taxonomy" id="3229275"/>
    <lineage>
        <taxon>Bacteria</taxon>
        <taxon>Pseudomonadati</taxon>
        <taxon>Pseudomonadota</taxon>
        <taxon>Alphaproteobacteria</taxon>
        <taxon>Rhodobacterales</taxon>
        <taxon>Roseobacteraceae</taxon>
        <taxon>Sulfitobacter</taxon>
    </lineage>
</organism>
<proteinExistence type="predicted"/>
<name>A0AAU8C0S2_9RHOB</name>
<protein>
    <submittedName>
        <fullName evidence="2">Uncharacterized protein</fullName>
    </submittedName>
</protein>
<dbReference type="EMBL" id="CP159193">
    <property type="protein sequence ID" value="XCF09632.1"/>
    <property type="molecule type" value="Genomic_DNA"/>
</dbReference>
<reference evidence="2" key="1">
    <citation type="journal article" date="2020" name="Int. J. Syst. Evol. Microbiol.">
        <title>Notification of changes in taxonomic opinion previously published outside the IJSEM.</title>
        <authorList>
            <person name="Oren A."/>
            <person name="Garrity G."/>
        </authorList>
    </citation>
    <scope>NUCLEOTIDE SEQUENCE</scope>
    <source>
        <strain evidence="2">TCYB15</strain>
    </source>
</reference>
<evidence type="ECO:0000256" key="1">
    <source>
        <dbReference type="SAM" id="MobiDB-lite"/>
    </source>
</evidence>
<reference evidence="2" key="2">
    <citation type="submission" date="2024-06" db="EMBL/GenBank/DDBJ databases">
        <authorList>
            <person name="Deng Y."/>
        </authorList>
    </citation>
    <scope>NUCLEOTIDE SEQUENCE</scope>
    <source>
        <strain evidence="2">TCYB15</strain>
    </source>
</reference>